<dbReference type="PANTHER" id="PTHR11188:SF17">
    <property type="entry name" value="FI21816P1"/>
    <property type="match status" value="1"/>
</dbReference>
<dbReference type="GO" id="GO:0015031">
    <property type="term" value="P:protein transport"/>
    <property type="evidence" value="ECO:0007669"/>
    <property type="project" value="TreeGrafter"/>
</dbReference>
<dbReference type="AlphaFoldDB" id="A0A067SGX3"/>
<accession>A0A067SGX3</accession>
<dbReference type="Proteomes" id="UP000027222">
    <property type="component" value="Unassembled WGS sequence"/>
</dbReference>
<dbReference type="GO" id="GO:0005737">
    <property type="term" value="C:cytoplasm"/>
    <property type="evidence" value="ECO:0007669"/>
    <property type="project" value="TreeGrafter"/>
</dbReference>
<feature type="domain" description="Arrestin-like N-terminal" evidence="2">
    <location>
        <begin position="75"/>
        <end position="163"/>
    </location>
</feature>
<evidence type="ECO:0000313" key="4">
    <source>
        <dbReference type="Proteomes" id="UP000027222"/>
    </source>
</evidence>
<dbReference type="PANTHER" id="PTHR11188">
    <property type="entry name" value="ARRESTIN DOMAIN CONTAINING PROTEIN"/>
    <property type="match status" value="1"/>
</dbReference>
<dbReference type="InterPro" id="IPR050357">
    <property type="entry name" value="Arrestin_domain-protein"/>
</dbReference>
<gene>
    <name evidence="3" type="ORF">GALMADRAFT_282293</name>
</gene>
<dbReference type="SUPFAM" id="SSF81296">
    <property type="entry name" value="E set domains"/>
    <property type="match status" value="1"/>
</dbReference>
<reference evidence="4" key="1">
    <citation type="journal article" date="2014" name="Proc. Natl. Acad. Sci. U.S.A.">
        <title>Extensive sampling of basidiomycete genomes demonstrates inadequacy of the white-rot/brown-rot paradigm for wood decay fungi.</title>
        <authorList>
            <person name="Riley R."/>
            <person name="Salamov A.A."/>
            <person name="Brown D.W."/>
            <person name="Nagy L.G."/>
            <person name="Floudas D."/>
            <person name="Held B.W."/>
            <person name="Levasseur A."/>
            <person name="Lombard V."/>
            <person name="Morin E."/>
            <person name="Otillar R."/>
            <person name="Lindquist E.A."/>
            <person name="Sun H."/>
            <person name="LaButti K.M."/>
            <person name="Schmutz J."/>
            <person name="Jabbour D."/>
            <person name="Luo H."/>
            <person name="Baker S.E."/>
            <person name="Pisabarro A.G."/>
            <person name="Walton J.D."/>
            <person name="Blanchette R.A."/>
            <person name="Henrissat B."/>
            <person name="Martin F."/>
            <person name="Cullen D."/>
            <person name="Hibbett D.S."/>
            <person name="Grigoriev I.V."/>
        </authorList>
    </citation>
    <scope>NUCLEOTIDE SEQUENCE [LARGE SCALE GENOMIC DNA]</scope>
    <source>
        <strain evidence="4">CBS 339.88</strain>
    </source>
</reference>
<evidence type="ECO:0000313" key="3">
    <source>
        <dbReference type="EMBL" id="KDR70205.1"/>
    </source>
</evidence>
<name>A0A067SGX3_GALM3</name>
<dbReference type="Gene3D" id="2.60.40.640">
    <property type="match status" value="1"/>
</dbReference>
<dbReference type="EMBL" id="KL142398">
    <property type="protein sequence ID" value="KDR70205.1"/>
    <property type="molecule type" value="Genomic_DNA"/>
</dbReference>
<dbReference type="Pfam" id="PF00339">
    <property type="entry name" value="Arrestin_N"/>
    <property type="match status" value="1"/>
</dbReference>
<dbReference type="OrthoDB" id="3261578at2759"/>
<proteinExistence type="predicted"/>
<organism evidence="3 4">
    <name type="scientific">Galerina marginata (strain CBS 339.88)</name>
    <dbReference type="NCBI Taxonomy" id="685588"/>
    <lineage>
        <taxon>Eukaryota</taxon>
        <taxon>Fungi</taxon>
        <taxon>Dikarya</taxon>
        <taxon>Basidiomycota</taxon>
        <taxon>Agaricomycotina</taxon>
        <taxon>Agaricomycetes</taxon>
        <taxon>Agaricomycetidae</taxon>
        <taxon>Agaricales</taxon>
        <taxon>Agaricineae</taxon>
        <taxon>Strophariaceae</taxon>
        <taxon>Galerina</taxon>
    </lineage>
</organism>
<keyword evidence="4" id="KW-1185">Reference proteome</keyword>
<dbReference type="HOGENOM" id="CLU_025691_0_0_1"/>
<feature type="region of interest" description="Disordered" evidence="1">
    <location>
        <begin position="1"/>
        <end position="46"/>
    </location>
</feature>
<evidence type="ECO:0000259" key="2">
    <source>
        <dbReference type="Pfam" id="PF00339"/>
    </source>
</evidence>
<protein>
    <recommendedName>
        <fullName evidence="2">Arrestin-like N-terminal domain-containing protein</fullName>
    </recommendedName>
</protein>
<dbReference type="InterPro" id="IPR014752">
    <property type="entry name" value="Arrestin-like_C"/>
</dbReference>
<dbReference type="InterPro" id="IPR014756">
    <property type="entry name" value="Ig_E-set"/>
</dbReference>
<sequence length="458" mass="50722">MGHGTSETLFLPSYTDDRPPGPDLPAYRPERSEQADPAPSLVGQKGEKECSYTMMKGGHSFLVMNLISAVPNSQSMPIFFEGSPVKGKVQLHLKKKDPISTIVLSVQGVLLVGGGNAHGNLDGYSTVFLNHKHTVWAQEEQKNRVALNGDHTWPFSIDLPPEVEMIEGVHPKKFRLPRTFHQPFGSATIKYEIAVQVVRKGFLRLNDQLVAPIVFIPIVAPPPLLPLRRLAYEQGATIPGPKADPEGWHLQKAVSIECALFDGHSARAECRLFLAKPLSYSTGSVIPLFITFESDDRQLLHLLSSPQATTVRVRRHIICSSEAHKAAVESKLNSSKAWRNHIDYSQRAVWWHAEDRPAQGSSDLTTALSGELHLKPDMVPTTSIVNFRVNYSVVIFPFNTPGFKVEGRSLLLEQPITIVTSFAPGPRPRMLTPADYTPDIKNDADELQTNGEFSNGFY</sequence>
<dbReference type="InterPro" id="IPR011021">
    <property type="entry name" value="Arrestin-like_N"/>
</dbReference>
<evidence type="ECO:0000256" key="1">
    <source>
        <dbReference type="SAM" id="MobiDB-lite"/>
    </source>
</evidence>